<reference evidence="2" key="1">
    <citation type="submission" date="2011-02" db="EMBL/GenBank/DDBJ databases">
        <title>The Genome Sequence of Capsaspora owczarzaki ATCC 30864.</title>
        <authorList>
            <person name="Russ C."/>
            <person name="Cuomo C."/>
            <person name="Burger G."/>
            <person name="Gray M.W."/>
            <person name="Holland P.W.H."/>
            <person name="King N."/>
            <person name="Lang F.B.F."/>
            <person name="Roger A.J."/>
            <person name="Ruiz-Trillo I."/>
            <person name="Young S.K."/>
            <person name="Zeng Q."/>
            <person name="Gargeya S."/>
            <person name="Alvarado L."/>
            <person name="Berlin A."/>
            <person name="Chapman S.B."/>
            <person name="Chen Z."/>
            <person name="Freedman E."/>
            <person name="Gellesch M."/>
            <person name="Goldberg J."/>
            <person name="Griggs A."/>
            <person name="Gujja S."/>
            <person name="Heilman E."/>
            <person name="Heiman D."/>
            <person name="Howarth C."/>
            <person name="Mehta T."/>
            <person name="Neiman D."/>
            <person name="Pearson M."/>
            <person name="Roberts A."/>
            <person name="Saif S."/>
            <person name="Shea T."/>
            <person name="Shenoy N."/>
            <person name="Sisk P."/>
            <person name="Stolte C."/>
            <person name="Sykes S."/>
            <person name="White J."/>
            <person name="Yandava C."/>
            <person name="Haas B."/>
            <person name="Nusbaum C."/>
            <person name="Birren B."/>
        </authorList>
    </citation>
    <scope>NUCLEOTIDE SEQUENCE</scope>
    <source>
        <strain evidence="2">ATCC 30864</strain>
    </source>
</reference>
<dbReference type="EMBL" id="KE346367">
    <property type="protein sequence ID" value="KJE94436.1"/>
    <property type="molecule type" value="Genomic_DNA"/>
</dbReference>
<evidence type="ECO:0000313" key="2">
    <source>
        <dbReference type="Proteomes" id="UP000008743"/>
    </source>
</evidence>
<protein>
    <submittedName>
        <fullName evidence="1">Uncharacterized protein</fullName>
    </submittedName>
</protein>
<gene>
    <name evidence="1" type="ORF">CAOG_009814</name>
</gene>
<organism evidence="1 2">
    <name type="scientific">Capsaspora owczarzaki (strain ATCC 30864)</name>
    <dbReference type="NCBI Taxonomy" id="595528"/>
    <lineage>
        <taxon>Eukaryota</taxon>
        <taxon>Filasterea</taxon>
        <taxon>Capsaspora</taxon>
    </lineage>
</organism>
<keyword evidence="2" id="KW-1185">Reference proteome</keyword>
<accession>A0A0D2UH38</accession>
<dbReference type="Proteomes" id="UP000008743">
    <property type="component" value="Unassembled WGS sequence"/>
</dbReference>
<name>A0A0D2UH38_CAPO3</name>
<dbReference type="InParanoid" id="A0A0D2UH38"/>
<sequence length="122" mass="13324">MTLGLSVVVFSFCTGKIQWLLAPLLGNPVHLALALSRSLSPVRGLAPNRAARVGPPVAQRDKCWRMRMVVCCGAEKKKGLVNLVVFQKHAIVANRPSPFSEAANSHSGSLRAYRTEPSFRAW</sequence>
<proteinExistence type="predicted"/>
<evidence type="ECO:0000313" key="1">
    <source>
        <dbReference type="EMBL" id="KJE94436.1"/>
    </source>
</evidence>
<dbReference type="AlphaFoldDB" id="A0A0D2UH38"/>